<feature type="domain" description="Retrovirus-related Pol polyprotein from transposon TNT 1-94-like beta-barrel" evidence="1">
    <location>
        <begin position="47"/>
        <end position="92"/>
    </location>
</feature>
<dbReference type="AlphaFoldDB" id="A0A3Q7HN41"/>
<dbReference type="EnsemblPlants" id="Solyc06g050303.1.1">
    <property type="protein sequence ID" value="Solyc06g050303.1.1"/>
    <property type="gene ID" value="Solyc06g050303.1"/>
</dbReference>
<dbReference type="Gramene" id="Solyc06g050303.1.1">
    <property type="protein sequence ID" value="Solyc06g050303.1.1"/>
    <property type="gene ID" value="Solyc06g050303.1"/>
</dbReference>
<evidence type="ECO:0000259" key="1">
    <source>
        <dbReference type="Pfam" id="PF22936"/>
    </source>
</evidence>
<name>A0A3Q7HN41_SOLLC</name>
<protein>
    <recommendedName>
        <fullName evidence="1">Retrovirus-related Pol polyprotein from transposon TNT 1-94-like beta-barrel domain-containing protein</fullName>
    </recommendedName>
</protein>
<dbReference type="InterPro" id="IPR054722">
    <property type="entry name" value="PolX-like_BBD"/>
</dbReference>
<reference evidence="2" key="2">
    <citation type="submission" date="2019-01" db="UniProtKB">
        <authorList>
            <consortium name="EnsemblPlants"/>
        </authorList>
    </citation>
    <scope>IDENTIFICATION</scope>
    <source>
        <strain evidence="2">cv. Heinz 1706</strain>
    </source>
</reference>
<organism evidence="2">
    <name type="scientific">Solanum lycopersicum</name>
    <name type="common">Tomato</name>
    <name type="synonym">Lycopersicon esculentum</name>
    <dbReference type="NCBI Taxonomy" id="4081"/>
    <lineage>
        <taxon>Eukaryota</taxon>
        <taxon>Viridiplantae</taxon>
        <taxon>Streptophyta</taxon>
        <taxon>Embryophyta</taxon>
        <taxon>Tracheophyta</taxon>
        <taxon>Spermatophyta</taxon>
        <taxon>Magnoliopsida</taxon>
        <taxon>eudicotyledons</taxon>
        <taxon>Gunneridae</taxon>
        <taxon>Pentapetalae</taxon>
        <taxon>asterids</taxon>
        <taxon>lamiids</taxon>
        <taxon>Solanales</taxon>
        <taxon>Solanaceae</taxon>
        <taxon>Solanoideae</taxon>
        <taxon>Solaneae</taxon>
        <taxon>Solanum</taxon>
        <taxon>Solanum subgen. Lycopersicon</taxon>
    </lineage>
</organism>
<sequence>MQDETNEASNASKYIYENQWDYSYQAADELPQASTGTNLQNTDNTLYVDSGASSHMTHKSSILTDLKHYSGLDKIMNGNRSKLDITHVGSISRSGKIFLLLYVDDITVTGSNPSHVSELEFAMKDLGNLHIFLGVEYVVELPDKSDMTFARAIATPLAQKHG</sequence>
<evidence type="ECO:0000313" key="2">
    <source>
        <dbReference type="EnsemblPlants" id="Solyc06g050303.1.1"/>
    </source>
</evidence>
<reference evidence="2" key="1">
    <citation type="journal article" date="2012" name="Nature">
        <title>The tomato genome sequence provides insights into fleshy fruit evolution.</title>
        <authorList>
            <consortium name="Tomato Genome Consortium"/>
        </authorList>
    </citation>
    <scope>NUCLEOTIDE SEQUENCE [LARGE SCALE GENOMIC DNA]</scope>
    <source>
        <strain evidence="2">cv. Heinz 1706</strain>
    </source>
</reference>
<evidence type="ECO:0000313" key="3">
    <source>
        <dbReference type="Proteomes" id="UP000004994"/>
    </source>
</evidence>
<keyword evidence="3" id="KW-1185">Reference proteome</keyword>
<dbReference type="Proteomes" id="UP000004994">
    <property type="component" value="Chromosome 6"/>
</dbReference>
<proteinExistence type="predicted"/>
<dbReference type="Pfam" id="PF22936">
    <property type="entry name" value="Pol_BBD"/>
    <property type="match status" value="1"/>
</dbReference>
<dbReference type="InParanoid" id="A0A3Q7HN41"/>
<accession>A0A3Q7HN41</accession>